<accession>A0A6H1ZH19</accession>
<protein>
    <submittedName>
        <fullName evidence="1">Uncharacterized protein</fullName>
    </submittedName>
</protein>
<dbReference type="AlphaFoldDB" id="A0A6H1ZH19"/>
<proteinExistence type="predicted"/>
<dbReference type="EMBL" id="MT144023">
    <property type="protein sequence ID" value="QJA46854.1"/>
    <property type="molecule type" value="Genomic_DNA"/>
</dbReference>
<sequence>MSGTDRVYMGLPQSNERETTHFRAKAVVKSPLISTGIRIVTAGTTNAVDVPPGAIVYKVGLWNAGTAIAGANLSVGVVGVIDKFLGVVSTIAAADIVFSGLAGTVSADPVGGAYFASGGTIQLGVAALGTDDSTVKILVWYTGTN</sequence>
<gene>
    <name evidence="1" type="ORF">TM448A00538_0016</name>
</gene>
<organism evidence="1">
    <name type="scientific">viral metagenome</name>
    <dbReference type="NCBI Taxonomy" id="1070528"/>
    <lineage>
        <taxon>unclassified sequences</taxon>
        <taxon>metagenomes</taxon>
        <taxon>organismal metagenomes</taxon>
    </lineage>
</organism>
<reference evidence="1" key="1">
    <citation type="submission" date="2020-03" db="EMBL/GenBank/DDBJ databases">
        <title>The deep terrestrial virosphere.</title>
        <authorList>
            <person name="Holmfeldt K."/>
            <person name="Nilsson E."/>
            <person name="Simone D."/>
            <person name="Lopez-Fernandez M."/>
            <person name="Wu X."/>
            <person name="de Brujin I."/>
            <person name="Lundin D."/>
            <person name="Andersson A."/>
            <person name="Bertilsson S."/>
            <person name="Dopson M."/>
        </authorList>
    </citation>
    <scope>NUCLEOTIDE SEQUENCE</scope>
    <source>
        <strain evidence="1">TM448A00538</strain>
    </source>
</reference>
<name>A0A6H1ZH19_9ZZZZ</name>
<evidence type="ECO:0000313" key="1">
    <source>
        <dbReference type="EMBL" id="QJA46854.1"/>
    </source>
</evidence>